<protein>
    <submittedName>
        <fullName evidence="3">Uncharacterized protein</fullName>
    </submittedName>
</protein>
<keyword evidence="4" id="KW-1185">Reference proteome</keyword>
<accession>A0A068YET3</accession>
<evidence type="ECO:0000313" key="3">
    <source>
        <dbReference type="EMBL" id="CDS41836.1"/>
    </source>
</evidence>
<feature type="compositionally biased region" description="Low complexity" evidence="1">
    <location>
        <begin position="279"/>
        <end position="290"/>
    </location>
</feature>
<reference evidence="3" key="1">
    <citation type="journal article" date="2013" name="Nature">
        <title>The genomes of four tapeworm species reveal adaptations to parasitism.</title>
        <authorList>
            <person name="Tsai I.J."/>
            <person name="Zarowiecki M."/>
            <person name="Holroyd N."/>
            <person name="Garciarrubio A."/>
            <person name="Sanchez-Flores A."/>
            <person name="Brooks K.L."/>
            <person name="Tracey A."/>
            <person name="Bobes R.J."/>
            <person name="Fragoso G."/>
            <person name="Sciutto E."/>
            <person name="Aslett M."/>
            <person name="Beasley H."/>
            <person name="Bennett H.M."/>
            <person name="Cai J."/>
            <person name="Camicia F."/>
            <person name="Clark R."/>
            <person name="Cucher M."/>
            <person name="De Silva N."/>
            <person name="Day T.A."/>
            <person name="Deplazes P."/>
            <person name="Estrada K."/>
            <person name="Fernandez C."/>
            <person name="Holland P.W."/>
            <person name="Hou J."/>
            <person name="Hu S."/>
            <person name="Huckvale T."/>
            <person name="Hung S.S."/>
            <person name="Kamenetzky L."/>
            <person name="Keane J.A."/>
            <person name="Kiss F."/>
            <person name="Koziol U."/>
            <person name="Lambert O."/>
            <person name="Liu K."/>
            <person name="Luo X."/>
            <person name="Luo Y."/>
            <person name="Macchiaroli N."/>
            <person name="Nichol S."/>
            <person name="Paps J."/>
            <person name="Parkinson J."/>
            <person name="Pouchkina-Stantcheva N."/>
            <person name="Riddiford N."/>
            <person name="Rosenzvit M."/>
            <person name="Salinas G."/>
            <person name="Wasmuth J.D."/>
            <person name="Zamanian M."/>
            <person name="Zheng Y."/>
            <person name="Cai X."/>
            <person name="Soberon X."/>
            <person name="Olson P.D."/>
            <person name="Laclette J.P."/>
            <person name="Brehm K."/>
            <person name="Berriman M."/>
            <person name="Garciarrubio A."/>
            <person name="Bobes R.J."/>
            <person name="Fragoso G."/>
            <person name="Sanchez-Flores A."/>
            <person name="Estrada K."/>
            <person name="Cevallos M.A."/>
            <person name="Morett E."/>
            <person name="Gonzalez V."/>
            <person name="Portillo T."/>
            <person name="Ochoa-Leyva A."/>
            <person name="Jose M.V."/>
            <person name="Sciutto E."/>
            <person name="Landa A."/>
            <person name="Jimenez L."/>
            <person name="Valdes V."/>
            <person name="Carrero J.C."/>
            <person name="Larralde C."/>
            <person name="Morales-Montor J."/>
            <person name="Limon-Lason J."/>
            <person name="Soberon X."/>
            <person name="Laclette J.P."/>
        </authorList>
    </citation>
    <scope>NUCLEOTIDE SEQUENCE [LARGE SCALE GENOMIC DNA]</scope>
</reference>
<sequence>MLFIVRAGFSLGYLFQELISIYFLANLIFYFHGDDPFASLHLRNIPTTYPHPLQSIHLAAVGGAINICLHISCVLILLGRKPLRQNNLSRTAIMRMFVASTYQFWCSLTACFTCLTGVVIWRRVFSSTLRTILSCTYKGSCTSKQNIVTPWEAIVRLNLEWERCLGIQTFHNTSITRRFDTIMAAFASSGHAVSQCIESQYQLNVVSALSNYILNCCLCIIVNIMQMVYLGVMYTSKRAKVRPNNISTMRGSSDNETSGGDVLGTANTRARRTEDESEQSQQSSRQLTLTPRSIKRLSTKRTSSWSESSFFQQMHKNRHSNPTSDQKSHKDVTERSRI</sequence>
<dbReference type="OrthoDB" id="6255149at2759"/>
<name>A0A068YET3_ECHMU</name>
<keyword evidence="2" id="KW-0812">Transmembrane</keyword>
<feature type="compositionally biased region" description="Polar residues" evidence="1">
    <location>
        <begin position="245"/>
        <end position="258"/>
    </location>
</feature>
<feature type="compositionally biased region" description="Polar residues" evidence="1">
    <location>
        <begin position="310"/>
        <end position="325"/>
    </location>
</feature>
<feature type="compositionally biased region" description="Low complexity" evidence="1">
    <location>
        <begin position="300"/>
        <end position="309"/>
    </location>
</feature>
<organism evidence="3 4">
    <name type="scientific">Echinococcus multilocularis</name>
    <name type="common">Fox tapeworm</name>
    <dbReference type="NCBI Taxonomy" id="6211"/>
    <lineage>
        <taxon>Eukaryota</taxon>
        <taxon>Metazoa</taxon>
        <taxon>Spiralia</taxon>
        <taxon>Lophotrochozoa</taxon>
        <taxon>Platyhelminthes</taxon>
        <taxon>Cestoda</taxon>
        <taxon>Eucestoda</taxon>
        <taxon>Cyclophyllidea</taxon>
        <taxon>Taeniidae</taxon>
        <taxon>Echinococcus</taxon>
    </lineage>
</organism>
<dbReference type="AlphaFoldDB" id="A0A068YET3"/>
<proteinExistence type="predicted"/>
<feature type="transmembrane region" description="Helical" evidence="2">
    <location>
        <begin position="53"/>
        <end position="78"/>
    </location>
</feature>
<feature type="transmembrane region" description="Helical" evidence="2">
    <location>
        <begin position="212"/>
        <end position="232"/>
    </location>
</feature>
<keyword evidence="2" id="KW-1133">Transmembrane helix</keyword>
<gene>
    <name evidence="3" type="ORF">EmuJ_000951600</name>
</gene>
<dbReference type="EMBL" id="LN902842">
    <property type="protein sequence ID" value="CDS41836.1"/>
    <property type="molecule type" value="Genomic_DNA"/>
</dbReference>
<keyword evidence="2" id="KW-0472">Membrane</keyword>
<feature type="region of interest" description="Disordered" evidence="1">
    <location>
        <begin position="245"/>
        <end position="338"/>
    </location>
</feature>
<feature type="compositionally biased region" description="Basic and acidic residues" evidence="1">
    <location>
        <begin position="326"/>
        <end position="338"/>
    </location>
</feature>
<evidence type="ECO:0000256" key="2">
    <source>
        <dbReference type="SAM" id="Phobius"/>
    </source>
</evidence>
<evidence type="ECO:0000313" key="4">
    <source>
        <dbReference type="Proteomes" id="UP000017246"/>
    </source>
</evidence>
<dbReference type="Proteomes" id="UP000017246">
    <property type="component" value="Unassembled WGS sequence"/>
</dbReference>
<reference evidence="3" key="2">
    <citation type="submission" date="2015-11" db="EMBL/GenBank/DDBJ databases">
        <authorList>
            <person name="Zhang Y."/>
            <person name="Guo Z."/>
        </authorList>
    </citation>
    <scope>NUCLEOTIDE SEQUENCE</scope>
</reference>
<feature type="transmembrane region" description="Helical" evidence="2">
    <location>
        <begin position="12"/>
        <end position="33"/>
    </location>
</feature>
<evidence type="ECO:0000256" key="1">
    <source>
        <dbReference type="SAM" id="MobiDB-lite"/>
    </source>
</evidence>
<feature type="transmembrane region" description="Helical" evidence="2">
    <location>
        <begin position="99"/>
        <end position="121"/>
    </location>
</feature>